<dbReference type="InterPro" id="IPR026992">
    <property type="entry name" value="DIOX_N"/>
</dbReference>
<keyword evidence="3" id="KW-0408">Iron</keyword>
<feature type="domain" description="Non-haem dioxygenase N-terminal" evidence="4">
    <location>
        <begin position="23"/>
        <end position="118"/>
    </location>
</feature>
<dbReference type="GeneID" id="107217453"/>
<dbReference type="Proteomes" id="UP000829291">
    <property type="component" value="Chromosome 5"/>
</dbReference>
<dbReference type="SUPFAM" id="SSF51197">
    <property type="entry name" value="Clavaminate synthase-like"/>
    <property type="match status" value="1"/>
</dbReference>
<dbReference type="PANTHER" id="PTHR10209:SF881">
    <property type="entry name" value="FI07970P-RELATED"/>
    <property type="match status" value="1"/>
</dbReference>
<evidence type="ECO:0000256" key="3">
    <source>
        <dbReference type="ARBA" id="ARBA00023004"/>
    </source>
</evidence>
<keyword evidence="5" id="KW-1185">Reference proteome</keyword>
<evidence type="ECO:0000256" key="2">
    <source>
        <dbReference type="ARBA" id="ARBA00023002"/>
    </source>
</evidence>
<keyword evidence="2" id="KW-0560">Oxidoreductase</keyword>
<sequence>MSCSSAPTAVNKGCETLLSKCEIPIIDLEHMGTERCPQKGVVKQVAPKLLKALSERGLALLVNHGIPDCKLKAVYRALDGFCELPDEERVKYERNSASNHGYVKPGLEKVSEDDEKESRHAFNVTGSGGVLPEKEVPGFRDAVDELARDLKSLSAMLLTTLAVALEQPADFLLSKHTKILGPGNESTLRLLYYPPLGAPVPGLTRCGAHRDYGTFTLLAQVFRTTDQPDFEIHSDLENAFRNSETAKVVLRCKRLTASVGVVLVICRVRYW</sequence>
<organism evidence="5 6">
    <name type="scientific">Neodiprion lecontei</name>
    <name type="common">Redheaded pine sawfly</name>
    <dbReference type="NCBI Taxonomy" id="441921"/>
    <lineage>
        <taxon>Eukaryota</taxon>
        <taxon>Metazoa</taxon>
        <taxon>Ecdysozoa</taxon>
        <taxon>Arthropoda</taxon>
        <taxon>Hexapoda</taxon>
        <taxon>Insecta</taxon>
        <taxon>Pterygota</taxon>
        <taxon>Neoptera</taxon>
        <taxon>Endopterygota</taxon>
        <taxon>Hymenoptera</taxon>
        <taxon>Tenthredinoidea</taxon>
        <taxon>Diprionidae</taxon>
        <taxon>Diprioninae</taxon>
        <taxon>Neodiprion</taxon>
    </lineage>
</organism>
<dbReference type="RefSeq" id="XP_046597590.1">
    <property type="nucleotide sequence ID" value="XM_046741634.1"/>
</dbReference>
<dbReference type="InterPro" id="IPR027443">
    <property type="entry name" value="IPNS-like_sf"/>
</dbReference>
<accession>A0ABM3GBD6</accession>
<evidence type="ECO:0000313" key="6">
    <source>
        <dbReference type="RefSeq" id="XP_046597590.1"/>
    </source>
</evidence>
<evidence type="ECO:0000256" key="1">
    <source>
        <dbReference type="ARBA" id="ARBA00022723"/>
    </source>
</evidence>
<protein>
    <submittedName>
        <fullName evidence="6">Codeine O-demethylase isoform X3</fullName>
    </submittedName>
</protein>
<gene>
    <name evidence="6" type="primary">LOC107217453</name>
</gene>
<dbReference type="Pfam" id="PF14226">
    <property type="entry name" value="DIOX_N"/>
    <property type="match status" value="1"/>
</dbReference>
<evidence type="ECO:0000313" key="5">
    <source>
        <dbReference type="Proteomes" id="UP000829291"/>
    </source>
</evidence>
<keyword evidence="1" id="KW-0479">Metal-binding</keyword>
<dbReference type="PANTHER" id="PTHR10209">
    <property type="entry name" value="OXIDOREDUCTASE, 2OG-FE II OXYGENASE FAMILY PROTEIN"/>
    <property type="match status" value="1"/>
</dbReference>
<name>A0ABM3GBD6_NEOLC</name>
<evidence type="ECO:0000259" key="4">
    <source>
        <dbReference type="Pfam" id="PF14226"/>
    </source>
</evidence>
<proteinExistence type="predicted"/>
<reference evidence="6" key="1">
    <citation type="submission" date="2025-08" db="UniProtKB">
        <authorList>
            <consortium name="RefSeq"/>
        </authorList>
    </citation>
    <scope>IDENTIFICATION</scope>
    <source>
        <tissue evidence="6">Thorax and Abdomen</tissue>
    </source>
</reference>
<dbReference type="Gene3D" id="2.60.120.330">
    <property type="entry name" value="B-lactam Antibiotic, Isopenicillin N Synthase, Chain"/>
    <property type="match status" value="1"/>
</dbReference>